<name>A0A8S1YL60_PAROT</name>
<protein>
    <submittedName>
        <fullName evidence="1">Uncharacterized protein</fullName>
    </submittedName>
</protein>
<dbReference type="Proteomes" id="UP000683925">
    <property type="component" value="Unassembled WGS sequence"/>
</dbReference>
<accession>A0A8S1YL60</accession>
<keyword evidence="2" id="KW-1185">Reference proteome</keyword>
<evidence type="ECO:0000313" key="1">
    <source>
        <dbReference type="EMBL" id="CAD8214423.1"/>
    </source>
</evidence>
<reference evidence="1" key="1">
    <citation type="submission" date="2021-01" db="EMBL/GenBank/DDBJ databases">
        <authorList>
            <consortium name="Genoscope - CEA"/>
            <person name="William W."/>
        </authorList>
    </citation>
    <scope>NUCLEOTIDE SEQUENCE</scope>
</reference>
<proteinExistence type="predicted"/>
<dbReference type="EMBL" id="CAJJDP010000181">
    <property type="protein sequence ID" value="CAD8214423.1"/>
    <property type="molecule type" value="Genomic_DNA"/>
</dbReference>
<gene>
    <name evidence="1" type="ORF">POCTA_138.1.T1770006</name>
</gene>
<evidence type="ECO:0000313" key="2">
    <source>
        <dbReference type="Proteomes" id="UP000683925"/>
    </source>
</evidence>
<comment type="caution">
    <text evidence="1">The sequence shown here is derived from an EMBL/GenBank/DDBJ whole genome shotgun (WGS) entry which is preliminary data.</text>
</comment>
<organism evidence="1 2">
    <name type="scientific">Paramecium octaurelia</name>
    <dbReference type="NCBI Taxonomy" id="43137"/>
    <lineage>
        <taxon>Eukaryota</taxon>
        <taxon>Sar</taxon>
        <taxon>Alveolata</taxon>
        <taxon>Ciliophora</taxon>
        <taxon>Intramacronucleata</taxon>
        <taxon>Oligohymenophorea</taxon>
        <taxon>Peniculida</taxon>
        <taxon>Parameciidae</taxon>
        <taxon>Paramecium</taxon>
    </lineage>
</organism>
<sequence length="170" mass="19916">MTLFQNTIHLKNPIQGWIIKGITFLKGILECCQERKYDRSYEYEGGEDFKNQNLTEEQIRIQQKNFTEALDTADYVIVKQSIISSDFEQGKSKKQSRGSWSQNKAGQFVKTDQDVVNNQDKHFNQMKIYVIDLNEGGKLTISEQTIPQGFQRFIQIFGYETYFKLHLKLL</sequence>
<dbReference type="AlphaFoldDB" id="A0A8S1YL60"/>